<protein>
    <recommendedName>
        <fullName evidence="4">Phosphoglycerate kinase</fullName>
    </recommendedName>
</protein>
<comment type="caution">
    <text evidence="2">The sequence shown here is derived from an EMBL/GenBank/DDBJ whole genome shotgun (WGS) entry which is preliminary data.</text>
</comment>
<reference evidence="2 3" key="1">
    <citation type="submission" date="2014-12" db="EMBL/GenBank/DDBJ databases">
        <title>Frankia sp. BMG5.1 draft genome.</title>
        <authorList>
            <person name="Gtari M."/>
            <person name="Ghodhbane-Gtari F."/>
            <person name="Nouioui I."/>
            <person name="Ktari A."/>
            <person name="Hezbri K."/>
            <person name="Mimouni W."/>
            <person name="Sbissi I."/>
            <person name="Ayari A."/>
            <person name="Yamanaka T."/>
            <person name="Normand P."/>
            <person name="Tisa L.S."/>
            <person name="Boudabous A."/>
        </authorList>
    </citation>
    <scope>NUCLEOTIDE SEQUENCE [LARGE SCALE GENOMIC DNA]</scope>
    <source>
        <strain evidence="2 3">BMG5.1</strain>
    </source>
</reference>
<accession>A0ABR5F5N2</accession>
<gene>
    <name evidence="2" type="ORF">FrCorBMG51_07210</name>
</gene>
<dbReference type="EMBL" id="JWIO01000008">
    <property type="protein sequence ID" value="KLL12046.1"/>
    <property type="molecule type" value="Genomic_DNA"/>
</dbReference>
<sequence length="76" mass="7932">MLARQSAWIGPPSVLNRPAWHPAGAGRGRAGWRVSGPVRPRRARCRVPERLGPGRQRVGKVVGVAAGSSWTAAGGG</sequence>
<evidence type="ECO:0000313" key="2">
    <source>
        <dbReference type="EMBL" id="KLL12046.1"/>
    </source>
</evidence>
<feature type="region of interest" description="Disordered" evidence="1">
    <location>
        <begin position="13"/>
        <end position="38"/>
    </location>
</feature>
<organism evidence="2 3">
    <name type="scientific">Protofrankia coriariae</name>
    <dbReference type="NCBI Taxonomy" id="1562887"/>
    <lineage>
        <taxon>Bacteria</taxon>
        <taxon>Bacillati</taxon>
        <taxon>Actinomycetota</taxon>
        <taxon>Actinomycetes</taxon>
        <taxon>Frankiales</taxon>
        <taxon>Frankiaceae</taxon>
        <taxon>Protofrankia</taxon>
    </lineage>
</organism>
<evidence type="ECO:0000313" key="3">
    <source>
        <dbReference type="Proteomes" id="UP000035425"/>
    </source>
</evidence>
<keyword evidence="3" id="KW-1185">Reference proteome</keyword>
<proteinExistence type="predicted"/>
<evidence type="ECO:0000256" key="1">
    <source>
        <dbReference type="SAM" id="MobiDB-lite"/>
    </source>
</evidence>
<name>A0ABR5F5N2_9ACTN</name>
<dbReference type="Proteomes" id="UP000035425">
    <property type="component" value="Unassembled WGS sequence"/>
</dbReference>
<evidence type="ECO:0008006" key="4">
    <source>
        <dbReference type="Google" id="ProtNLM"/>
    </source>
</evidence>